<keyword evidence="3" id="KW-1185">Reference proteome</keyword>
<evidence type="ECO:0000313" key="3">
    <source>
        <dbReference type="Proteomes" id="UP000001064"/>
    </source>
</evidence>
<dbReference type="InParanoid" id="F1A0Z8"/>
<protein>
    <submittedName>
        <fullName evidence="2">Uncharacterized protein</fullName>
    </submittedName>
</protein>
<gene>
    <name evidence="2" type="ORF">DICPUDRAFT_158166</name>
</gene>
<evidence type="ECO:0000313" key="2">
    <source>
        <dbReference type="EMBL" id="EGC30131.1"/>
    </source>
</evidence>
<dbReference type="AlphaFoldDB" id="F1A0Z8"/>
<dbReference type="RefSeq" id="XP_003293339.1">
    <property type="nucleotide sequence ID" value="XM_003293291.1"/>
</dbReference>
<name>F1A0Z8_DICPU</name>
<organism evidence="2 3">
    <name type="scientific">Dictyostelium purpureum</name>
    <name type="common">Slime mold</name>
    <dbReference type="NCBI Taxonomy" id="5786"/>
    <lineage>
        <taxon>Eukaryota</taxon>
        <taxon>Amoebozoa</taxon>
        <taxon>Evosea</taxon>
        <taxon>Eumycetozoa</taxon>
        <taxon>Dictyostelia</taxon>
        <taxon>Dictyosteliales</taxon>
        <taxon>Dictyosteliaceae</taxon>
        <taxon>Dictyostelium</taxon>
    </lineage>
</organism>
<evidence type="ECO:0000256" key="1">
    <source>
        <dbReference type="SAM" id="SignalP"/>
    </source>
</evidence>
<dbReference type="EMBL" id="GL871355">
    <property type="protein sequence ID" value="EGC30131.1"/>
    <property type="molecule type" value="Genomic_DNA"/>
</dbReference>
<dbReference type="GeneID" id="10511118"/>
<dbReference type="Proteomes" id="UP000001064">
    <property type="component" value="Unassembled WGS sequence"/>
</dbReference>
<dbReference type="KEGG" id="dpp:DICPUDRAFT_158166"/>
<feature type="chain" id="PRO_5003265534" evidence="1">
    <location>
        <begin position="22"/>
        <end position="50"/>
    </location>
</feature>
<keyword evidence="1" id="KW-0732">Signal</keyword>
<proteinExistence type="predicted"/>
<feature type="signal peptide" evidence="1">
    <location>
        <begin position="1"/>
        <end position="21"/>
    </location>
</feature>
<accession>F1A0Z8</accession>
<reference evidence="3" key="1">
    <citation type="journal article" date="2011" name="Genome Biol.">
        <title>Comparative genomics of the social amoebae Dictyostelium discoideum and Dictyostelium purpureum.</title>
        <authorList>
            <consortium name="US DOE Joint Genome Institute (JGI-PGF)"/>
            <person name="Sucgang R."/>
            <person name="Kuo A."/>
            <person name="Tian X."/>
            <person name="Salerno W."/>
            <person name="Parikh A."/>
            <person name="Feasley C.L."/>
            <person name="Dalin E."/>
            <person name="Tu H."/>
            <person name="Huang E."/>
            <person name="Barry K."/>
            <person name="Lindquist E."/>
            <person name="Shapiro H."/>
            <person name="Bruce D."/>
            <person name="Schmutz J."/>
            <person name="Salamov A."/>
            <person name="Fey P."/>
            <person name="Gaudet P."/>
            <person name="Anjard C."/>
            <person name="Babu M.M."/>
            <person name="Basu S."/>
            <person name="Bushmanova Y."/>
            <person name="van der Wel H."/>
            <person name="Katoh-Kurasawa M."/>
            <person name="Dinh C."/>
            <person name="Coutinho P.M."/>
            <person name="Saito T."/>
            <person name="Elias M."/>
            <person name="Schaap P."/>
            <person name="Kay R.R."/>
            <person name="Henrissat B."/>
            <person name="Eichinger L."/>
            <person name="Rivero F."/>
            <person name="Putnam N.H."/>
            <person name="West C.M."/>
            <person name="Loomis W.F."/>
            <person name="Chisholm R.L."/>
            <person name="Shaulsky G."/>
            <person name="Strassmann J.E."/>
            <person name="Queller D.C."/>
            <person name="Kuspa A."/>
            <person name="Grigoriev I.V."/>
        </authorList>
    </citation>
    <scope>NUCLEOTIDE SEQUENCE [LARGE SCALE GENOMIC DNA]</scope>
    <source>
        <strain evidence="3">QSDP1</strain>
    </source>
</reference>
<dbReference type="VEuPathDB" id="AmoebaDB:DICPUDRAFT_158166"/>
<sequence>MKFFNNVIIFLIVCAASFINCQETPIFKAYRPTAEGVEGQAVEGWTIFWL</sequence>